<feature type="compositionally biased region" description="Basic and acidic residues" evidence="2">
    <location>
        <begin position="390"/>
        <end position="399"/>
    </location>
</feature>
<dbReference type="SMART" id="SM00313">
    <property type="entry name" value="PXA"/>
    <property type="match status" value="1"/>
</dbReference>
<proteinExistence type="inferred from homology"/>
<gene>
    <name evidence="4" type="ORF">BCR36DRAFT_346334</name>
</gene>
<organism evidence="4 5">
    <name type="scientific">Piromyces finnis</name>
    <dbReference type="NCBI Taxonomy" id="1754191"/>
    <lineage>
        <taxon>Eukaryota</taxon>
        <taxon>Fungi</taxon>
        <taxon>Fungi incertae sedis</taxon>
        <taxon>Chytridiomycota</taxon>
        <taxon>Chytridiomycota incertae sedis</taxon>
        <taxon>Neocallimastigomycetes</taxon>
        <taxon>Neocallimastigales</taxon>
        <taxon>Neocallimastigaceae</taxon>
        <taxon>Piromyces</taxon>
    </lineage>
</organism>
<accession>A0A1Y1VGS2</accession>
<dbReference type="Pfam" id="PF08628">
    <property type="entry name" value="Nexin_C"/>
    <property type="match status" value="1"/>
</dbReference>
<dbReference type="InterPro" id="IPR013937">
    <property type="entry name" value="Sorting_nexin_C"/>
</dbReference>
<comment type="similarity">
    <text evidence="1">Belongs to the sorting nexin family.</text>
</comment>
<feature type="compositionally biased region" description="Polar residues" evidence="2">
    <location>
        <begin position="235"/>
        <end position="246"/>
    </location>
</feature>
<comment type="caution">
    <text evidence="4">The sequence shown here is derived from an EMBL/GenBank/DDBJ whole genome shotgun (WGS) entry which is preliminary data.</text>
</comment>
<keyword evidence="5" id="KW-1185">Reference proteome</keyword>
<dbReference type="EMBL" id="MCFH01000008">
    <property type="protein sequence ID" value="ORX55927.1"/>
    <property type="molecule type" value="Genomic_DNA"/>
</dbReference>
<feature type="compositionally biased region" description="Low complexity" evidence="2">
    <location>
        <begin position="400"/>
        <end position="409"/>
    </location>
</feature>
<reference evidence="4 5" key="1">
    <citation type="submission" date="2016-08" db="EMBL/GenBank/DDBJ databases">
        <title>Genomes of anaerobic fungi encode conserved fungal cellulosomes for biomass hydrolysis.</title>
        <authorList>
            <consortium name="DOE Joint Genome Institute"/>
            <person name="Haitjema C.H."/>
            <person name="Gilmore S.P."/>
            <person name="Henske J.K."/>
            <person name="Solomon K.V."/>
            <person name="De Groot R."/>
            <person name="Kuo A."/>
            <person name="Mondo S.J."/>
            <person name="Salamov A.A."/>
            <person name="Labutti K."/>
            <person name="Zhao Z."/>
            <person name="Chiniquy J."/>
            <person name="Barry K."/>
            <person name="Brewer H.M."/>
            <person name="Purvine S.O."/>
            <person name="Wright A.T."/>
            <person name="Boxma B."/>
            <person name="Van Alen T."/>
            <person name="Hackstein J.H."/>
            <person name="Baker S.E."/>
            <person name="Grigoriev I.V."/>
            <person name="O'Malley M.A."/>
        </authorList>
    </citation>
    <scope>NUCLEOTIDE SEQUENCE [LARGE SCALE GENOMIC DNA]</scope>
    <source>
        <strain evidence="5">finn</strain>
    </source>
</reference>
<evidence type="ECO:0000313" key="5">
    <source>
        <dbReference type="Proteomes" id="UP000193719"/>
    </source>
</evidence>
<dbReference type="Proteomes" id="UP000193719">
    <property type="component" value="Unassembled WGS sequence"/>
</dbReference>
<dbReference type="PANTHER" id="PTHR22775">
    <property type="entry name" value="SORTING NEXIN"/>
    <property type="match status" value="1"/>
</dbReference>
<dbReference type="AlphaFoldDB" id="A0A1Y1VGS2"/>
<feature type="compositionally biased region" description="Basic and acidic residues" evidence="2">
    <location>
        <begin position="220"/>
        <end position="231"/>
    </location>
</feature>
<dbReference type="InterPro" id="IPR003114">
    <property type="entry name" value="Phox_assoc"/>
</dbReference>
<dbReference type="PROSITE" id="PS51207">
    <property type="entry name" value="PXA"/>
    <property type="match status" value="1"/>
</dbReference>
<evidence type="ECO:0000259" key="3">
    <source>
        <dbReference type="PROSITE" id="PS51207"/>
    </source>
</evidence>
<name>A0A1Y1VGS2_9FUNG</name>
<dbReference type="OrthoDB" id="5582218at2759"/>
<evidence type="ECO:0000256" key="1">
    <source>
        <dbReference type="ARBA" id="ARBA00010883"/>
    </source>
</evidence>
<evidence type="ECO:0000313" key="4">
    <source>
        <dbReference type="EMBL" id="ORX55927.1"/>
    </source>
</evidence>
<dbReference type="Pfam" id="PF02194">
    <property type="entry name" value="PXA"/>
    <property type="match status" value="1"/>
</dbReference>
<dbReference type="PANTHER" id="PTHR22775:SF3">
    <property type="entry name" value="SORTING NEXIN-13"/>
    <property type="match status" value="1"/>
</dbReference>
<reference evidence="4 5" key="2">
    <citation type="submission" date="2016-08" db="EMBL/GenBank/DDBJ databases">
        <title>Pervasive Adenine N6-methylation of Active Genes in Fungi.</title>
        <authorList>
            <consortium name="DOE Joint Genome Institute"/>
            <person name="Mondo S.J."/>
            <person name="Dannebaum R.O."/>
            <person name="Kuo R.C."/>
            <person name="Labutti K."/>
            <person name="Haridas S."/>
            <person name="Kuo A."/>
            <person name="Salamov A."/>
            <person name="Ahrendt S.R."/>
            <person name="Lipzen A."/>
            <person name="Sullivan W."/>
            <person name="Andreopoulos W.B."/>
            <person name="Clum A."/>
            <person name="Lindquist E."/>
            <person name="Daum C."/>
            <person name="Ramamoorthy G.K."/>
            <person name="Gryganskyi A."/>
            <person name="Culley D."/>
            <person name="Magnuson J.K."/>
            <person name="James T.Y."/>
            <person name="O'Malley M.A."/>
            <person name="Stajich J.E."/>
            <person name="Spatafora J.W."/>
            <person name="Visel A."/>
            <person name="Grigoriev I.V."/>
        </authorList>
    </citation>
    <scope>NUCLEOTIDE SEQUENCE [LARGE SCALE GENOMIC DNA]</scope>
    <source>
        <strain evidence="5">finn</strain>
    </source>
</reference>
<dbReference type="GO" id="GO:0035091">
    <property type="term" value="F:phosphatidylinositol binding"/>
    <property type="evidence" value="ECO:0007669"/>
    <property type="project" value="TreeGrafter"/>
</dbReference>
<protein>
    <recommendedName>
        <fullName evidence="3">PXA domain-containing protein</fullName>
    </recommendedName>
</protein>
<feature type="domain" description="PXA" evidence="3">
    <location>
        <begin position="20"/>
        <end position="197"/>
    </location>
</feature>
<feature type="region of interest" description="Disordered" evidence="2">
    <location>
        <begin position="220"/>
        <end position="246"/>
    </location>
</feature>
<dbReference type="STRING" id="1754191.A0A1Y1VGS2"/>
<sequence>MEGLPAAEIKFKDFPKFTNSDILNKEINNLFTLICNDFIASWFFMISDDKDEEFIEEIVKLIDYLIKDLETRLKKIDYVQLLLIDLPVVIKQHIKDFYNCKEKYGTIYSEGKSFEELFHSIQPHFALNNPQKESEYLRRIIEILVRNSIPEAEKNIEGAVLILREIMAKIVLENTIDSLSEPNFIYECITKILEDTPNETEEKSSDNNVTNEIITNFDNNKESNKSFENKHPNTFKRQSLKNNSSSYGSLNTPISFNNYSNSKIDGNSYNNKINTNEDSDYESVSEFSDSISRMIKLDREEEEGIKKEKGKNRLSITPGAFPLTPIIEAEENYFSEDNDDDYQGYINYFDSNSKIKNDYVNEEEFILNKNGNSNYSEHISLSSKSKSKTKTNDEIKTKENSTNTNNNYHKNYNSTISNISTINNSSEISECIIQTEPPPSFYSTIVSKLNFTNQSIQLIYNNMIDKVKTSYNKINSILDFVRNPFYLFTTSSEDYNDYQLYKPFFDVINLIFQFSSNNTWIWKKVYSIVDFFSYLHIGKLINRSLIRGVGWLLSENKVAYYMNELSSSLWPNGHFIESSPPPTQEETEISRKIAQLMMKESIPNSVKNLFGKGVIDDGFNRILEIFQNKIVNKHLVFILIDLIFLNLYPEHYNQLSNLEPKYIQKPLNMYVDKEDIQSIKGLANSQLEQELLTASNEPLIMPSDLTALKSDENIELRKRLLKKRSSSSINKVNIKRGFANSTSFDNANNTSNNRRRLKRVSNYIKYVLNFKTLNNTP</sequence>
<feature type="region of interest" description="Disordered" evidence="2">
    <location>
        <begin position="377"/>
        <end position="409"/>
    </location>
</feature>
<evidence type="ECO:0000256" key="2">
    <source>
        <dbReference type="SAM" id="MobiDB-lite"/>
    </source>
</evidence>